<dbReference type="InterPro" id="IPR005467">
    <property type="entry name" value="His_kinase_dom"/>
</dbReference>
<keyword evidence="4 8" id="KW-0418">Kinase</keyword>
<keyword evidence="6" id="KW-0472">Membrane</keyword>
<dbReference type="RefSeq" id="WP_038266194.1">
    <property type="nucleotide sequence ID" value="NZ_FSRH01000005.1"/>
</dbReference>
<evidence type="ECO:0000256" key="1">
    <source>
        <dbReference type="ARBA" id="ARBA00000085"/>
    </source>
</evidence>
<protein>
    <recommendedName>
        <fullName evidence="2">histidine kinase</fullName>
        <ecNumber evidence="2">2.7.13.3</ecNumber>
    </recommendedName>
</protein>
<dbReference type="SMART" id="SM00387">
    <property type="entry name" value="HATPase_c"/>
    <property type="match status" value="1"/>
</dbReference>
<keyword evidence="9" id="KW-1185">Reference proteome</keyword>
<dbReference type="STRING" id="1121324.CLIT_13c02250"/>
<accession>A0A069RDS0</accession>
<gene>
    <name evidence="8" type="ORF">CLIT_13c02250</name>
</gene>
<dbReference type="PRINTS" id="PR00344">
    <property type="entry name" value="BCTRLSENSOR"/>
</dbReference>
<dbReference type="EMBL" id="JJMM01000013">
    <property type="protein sequence ID" value="KDR94903.1"/>
    <property type="molecule type" value="Genomic_DNA"/>
</dbReference>
<dbReference type="EC" id="2.7.13.3" evidence="2"/>
<keyword evidence="6" id="KW-0812">Transmembrane</keyword>
<evidence type="ECO:0000256" key="6">
    <source>
        <dbReference type="SAM" id="Phobius"/>
    </source>
</evidence>
<dbReference type="OrthoDB" id="1634477at2"/>
<dbReference type="PANTHER" id="PTHR43547:SF10">
    <property type="entry name" value="SENSOR HISTIDINE KINASE DCUS"/>
    <property type="match status" value="1"/>
</dbReference>
<dbReference type="InterPro" id="IPR036890">
    <property type="entry name" value="HATPase_C_sf"/>
</dbReference>
<evidence type="ECO:0000259" key="7">
    <source>
        <dbReference type="PROSITE" id="PS50109"/>
    </source>
</evidence>
<dbReference type="Pfam" id="PF14689">
    <property type="entry name" value="SPOB_a"/>
    <property type="match status" value="1"/>
</dbReference>
<evidence type="ECO:0000256" key="3">
    <source>
        <dbReference type="ARBA" id="ARBA00022553"/>
    </source>
</evidence>
<keyword evidence="3" id="KW-0597">Phosphoprotein</keyword>
<dbReference type="InterPro" id="IPR039506">
    <property type="entry name" value="SPOB_a"/>
</dbReference>
<evidence type="ECO:0000256" key="4">
    <source>
        <dbReference type="ARBA" id="ARBA00022777"/>
    </source>
</evidence>
<evidence type="ECO:0000313" key="8">
    <source>
        <dbReference type="EMBL" id="KDR94903.1"/>
    </source>
</evidence>
<feature type="domain" description="Histidine kinase" evidence="7">
    <location>
        <begin position="407"/>
        <end position="535"/>
    </location>
</feature>
<dbReference type="SUPFAM" id="SSF55874">
    <property type="entry name" value="ATPase domain of HSP90 chaperone/DNA topoisomerase II/histidine kinase"/>
    <property type="match status" value="1"/>
</dbReference>
<keyword evidence="6" id="KW-1133">Transmembrane helix</keyword>
<evidence type="ECO:0000313" key="9">
    <source>
        <dbReference type="Proteomes" id="UP000027946"/>
    </source>
</evidence>
<evidence type="ECO:0000256" key="2">
    <source>
        <dbReference type="ARBA" id="ARBA00012438"/>
    </source>
</evidence>
<organism evidence="8 9">
    <name type="scientific">Peptoclostridium litorale DSM 5388</name>
    <dbReference type="NCBI Taxonomy" id="1121324"/>
    <lineage>
        <taxon>Bacteria</taxon>
        <taxon>Bacillati</taxon>
        <taxon>Bacillota</taxon>
        <taxon>Clostridia</taxon>
        <taxon>Peptostreptococcales</taxon>
        <taxon>Peptoclostridiaceae</taxon>
        <taxon>Peptoclostridium</taxon>
    </lineage>
</organism>
<dbReference type="eggNOG" id="COG3290">
    <property type="taxonomic scope" value="Bacteria"/>
</dbReference>
<comment type="catalytic activity">
    <reaction evidence="1">
        <text>ATP + protein L-histidine = ADP + protein N-phospho-L-histidine.</text>
        <dbReference type="EC" id="2.7.13.3"/>
    </reaction>
</comment>
<name>A0A069RDS0_PEPLI</name>
<dbReference type="GO" id="GO:0000155">
    <property type="term" value="F:phosphorelay sensor kinase activity"/>
    <property type="evidence" value="ECO:0007669"/>
    <property type="project" value="TreeGrafter"/>
</dbReference>
<feature type="transmembrane region" description="Helical" evidence="6">
    <location>
        <begin position="299"/>
        <end position="325"/>
    </location>
</feature>
<dbReference type="InterPro" id="IPR003594">
    <property type="entry name" value="HATPase_dom"/>
</dbReference>
<dbReference type="Proteomes" id="UP000027946">
    <property type="component" value="Unassembled WGS sequence"/>
</dbReference>
<keyword evidence="5" id="KW-0902">Two-component regulatory system</keyword>
<proteinExistence type="predicted"/>
<dbReference type="Pfam" id="PF02518">
    <property type="entry name" value="HATPase_c"/>
    <property type="match status" value="1"/>
</dbReference>
<comment type="caution">
    <text evidence="8">The sequence shown here is derived from an EMBL/GenBank/DDBJ whole genome shotgun (WGS) entry which is preliminary data.</text>
</comment>
<dbReference type="AlphaFoldDB" id="A0A069RDS0"/>
<dbReference type="Gene3D" id="3.30.565.10">
    <property type="entry name" value="Histidine kinase-like ATPase, C-terminal domain"/>
    <property type="match status" value="1"/>
</dbReference>
<evidence type="ECO:0000256" key="5">
    <source>
        <dbReference type="ARBA" id="ARBA00023012"/>
    </source>
</evidence>
<sequence>MKKFIYMARQAGLLRSKAIILFILLFFMPMVVSVFIIYKNTLEVVKHDKIQHREKLLLKAANNIGMSLTDIRKLTLPISENRGVIKILGDIENISEDNIQKFDVFMDKKFEEARKEMPYIVDYIMISKTGRCFYGDDGLKIDADEFFKSRIYEDVSSEKGGYLWAFDFEDTFKRGESLVFVQKIFSDSGALSGYFVTFVEEKHFEYLHKEIFPSSKGSVVIYDADCKNVFGGKSYYFIEDEIIRLIESEAFYTASFVNKDKKEYSIDIVPISDLKWKVVSIIPSEDLVHSERSSLNGSFWLVMVIVVFSGFFMLFSTAAISNLMTEKEMVNYRLRLTDEMNEKLRIYKHDFMNHLQIVRGLIELGCSERAERYIENISFEGRLINGKYEIGIPEIESTIFANTMDLQEHGIELRVRTSGFTEELDIDIYDLSKILTNLIKNAVYALKNADGDEKTLSIIIKEEMDEYVFEVVNNTPVIGEEIRERIFEKGFTTNEDKGCGLGLYIVKRLVEKNGGRMNLAVDEYGNHFIVAFKKA</sequence>
<dbReference type="InterPro" id="IPR004358">
    <property type="entry name" value="Sig_transdc_His_kin-like_C"/>
</dbReference>
<dbReference type="PANTHER" id="PTHR43547">
    <property type="entry name" value="TWO-COMPONENT HISTIDINE KINASE"/>
    <property type="match status" value="1"/>
</dbReference>
<reference evidence="8 9" key="1">
    <citation type="submission" date="2014-03" db="EMBL/GenBank/DDBJ databases">
        <title>Genome sequence of Clostridium litorale W6, DSM 5388.</title>
        <authorList>
            <person name="Poehlein A."/>
            <person name="Jagirdar A."/>
            <person name="Khonsari B."/>
            <person name="Chibani C.M."/>
            <person name="Gutierrez Gutierrez D.A."/>
            <person name="Davydova E."/>
            <person name="Alghaithi H.S."/>
            <person name="Nair K.P."/>
            <person name="Dhamotharan K."/>
            <person name="Chandran L."/>
            <person name="G W."/>
            <person name="Daniel R."/>
        </authorList>
    </citation>
    <scope>NUCLEOTIDE SEQUENCE [LARGE SCALE GENOMIC DNA]</scope>
    <source>
        <strain evidence="8 9">W6</strain>
    </source>
</reference>
<dbReference type="PROSITE" id="PS50109">
    <property type="entry name" value="HIS_KIN"/>
    <property type="match status" value="1"/>
</dbReference>
<keyword evidence="4 8" id="KW-0808">Transferase</keyword>
<feature type="transmembrane region" description="Helical" evidence="6">
    <location>
        <begin position="20"/>
        <end position="38"/>
    </location>
</feature>
<dbReference type="Gene3D" id="1.10.287.130">
    <property type="match status" value="1"/>
</dbReference>